<dbReference type="Pfam" id="PF13671">
    <property type="entry name" value="AAA_33"/>
    <property type="match status" value="1"/>
</dbReference>
<keyword evidence="2" id="KW-1185">Reference proteome</keyword>
<accession>A0A164P6T9</accession>
<evidence type="ECO:0000313" key="2">
    <source>
        <dbReference type="Proteomes" id="UP000076512"/>
    </source>
</evidence>
<dbReference type="AlphaFoldDB" id="A0A164P6T9"/>
<dbReference type="Gene3D" id="3.40.50.300">
    <property type="entry name" value="P-loop containing nucleotide triphosphate hydrolases"/>
    <property type="match status" value="1"/>
</dbReference>
<name>A0A164P6T9_9NOCA</name>
<dbReference type="STRING" id="455432.AWN90_23580"/>
<comment type="caution">
    <text evidence="1">The sequence shown here is derived from an EMBL/GenBank/DDBJ whole genome shotgun (WGS) entry which is preliminary data.</text>
</comment>
<gene>
    <name evidence="1" type="ORF">AWN90_23580</name>
</gene>
<reference evidence="1 2" key="1">
    <citation type="submission" date="2016-04" db="EMBL/GenBank/DDBJ databases">
        <authorList>
            <person name="Evans L.H."/>
            <person name="Alamgir A."/>
            <person name="Owens N."/>
            <person name="Weber N.D."/>
            <person name="Virtaneva K."/>
            <person name="Barbian K."/>
            <person name="Babar A."/>
            <person name="Rosenke K."/>
        </authorList>
    </citation>
    <scope>NUCLEOTIDE SEQUENCE [LARGE SCALE GENOMIC DNA]</scope>
    <source>
        <strain evidence="1 2">IFM 0406</strain>
    </source>
</reference>
<dbReference type="SUPFAM" id="SSF52540">
    <property type="entry name" value="P-loop containing nucleoside triphosphate hydrolases"/>
    <property type="match status" value="1"/>
</dbReference>
<proteinExistence type="predicted"/>
<dbReference type="EMBL" id="LWGR01000004">
    <property type="protein sequence ID" value="KZM75196.1"/>
    <property type="molecule type" value="Genomic_DNA"/>
</dbReference>
<organism evidence="1 2">
    <name type="scientific">Nocardia terpenica</name>
    <dbReference type="NCBI Taxonomy" id="455432"/>
    <lineage>
        <taxon>Bacteria</taxon>
        <taxon>Bacillati</taxon>
        <taxon>Actinomycetota</taxon>
        <taxon>Actinomycetes</taxon>
        <taxon>Mycobacteriales</taxon>
        <taxon>Nocardiaceae</taxon>
        <taxon>Nocardia</taxon>
    </lineage>
</organism>
<protein>
    <recommendedName>
        <fullName evidence="3">AAA family ATPase</fullName>
    </recommendedName>
</protein>
<dbReference type="Proteomes" id="UP000076512">
    <property type="component" value="Unassembled WGS sequence"/>
</dbReference>
<sequence length="186" mass="21105">MPQLVHLNGPPGIGKSTIAEMYASRHPGTLRLDIDYLHRLVGGWQDRETQTHRLLRPVALAMATSHLRGGHDVLLPQCLATIHEIKEFEEAARRANAKFREVVLLDSRKSAIERFERRTKENDDEWIQHSARVIELEGGSLFLAGIYDKLLAVLEERPSAVVLTNMWGDPEGTYERLVASLNYRMA</sequence>
<dbReference type="OrthoDB" id="1649389at2"/>
<evidence type="ECO:0000313" key="1">
    <source>
        <dbReference type="EMBL" id="KZM75196.1"/>
    </source>
</evidence>
<evidence type="ECO:0008006" key="3">
    <source>
        <dbReference type="Google" id="ProtNLM"/>
    </source>
</evidence>
<dbReference type="InterPro" id="IPR027417">
    <property type="entry name" value="P-loop_NTPase"/>
</dbReference>